<dbReference type="GO" id="GO:0046872">
    <property type="term" value="F:metal ion binding"/>
    <property type="evidence" value="ECO:0007669"/>
    <property type="project" value="InterPro"/>
</dbReference>
<proteinExistence type="predicted"/>
<feature type="domain" description="Calcineurin-like phosphoesterase" evidence="2">
    <location>
        <begin position="139"/>
        <end position="332"/>
    </location>
</feature>
<dbReference type="PANTHER" id="PTHR22953">
    <property type="entry name" value="ACID PHOSPHATASE RELATED"/>
    <property type="match status" value="1"/>
</dbReference>
<dbReference type="Gene3D" id="3.60.21.10">
    <property type="match status" value="1"/>
</dbReference>
<protein>
    <submittedName>
        <fullName evidence="4">Calcineurin-like phosphoesterase</fullName>
    </submittedName>
</protein>
<feature type="domain" description="Purple acid phosphatase N-terminal" evidence="3">
    <location>
        <begin position="34"/>
        <end position="130"/>
    </location>
</feature>
<dbReference type="InterPro" id="IPR015914">
    <property type="entry name" value="PAPs_N"/>
</dbReference>
<dbReference type="GO" id="GO:0003993">
    <property type="term" value="F:acid phosphatase activity"/>
    <property type="evidence" value="ECO:0007669"/>
    <property type="project" value="InterPro"/>
</dbReference>
<keyword evidence="1" id="KW-0732">Signal</keyword>
<dbReference type="Proteomes" id="UP000198785">
    <property type="component" value="Unassembled WGS sequence"/>
</dbReference>
<sequence length="417" mass="47554">MMILLKKHIFFIALVWVTFCYSGLYAASLDSGYPDQIVLSVSEDLSTSVSVSWRTDESMSSSTLQIAREHSRFNIADSATTHLAKSELLEFKGLRTWHHAVLLEGLDAQTTYVYRVGQGEKWSEWINFTTTGGSEATLKFVYFGDVQSNIKSMWSRIAKQSIRTIPDAQLILYAGDIVNRGNNLHEWEDWFYASGGMHQSIPIMPASGNHDHGDSHAGVYGISEYWNKQFKLPNNGAAGLEGTSYYADVQNVRFVVFNTEMFNTYEKNREDQVQWLEEVLAQNKQPWLIMLFHHPIFSTKKNRDNIELRNLIKPLIDKYKVDLVLQGHDHTYARGKDKVPMTGDEQSHTTYVVSVSGPKMSEVQEADWMDRSASFTQLFHGVEVQHDKLIFSSYKVNGDLLDTFTILKTRGVNTIIH</sequence>
<evidence type="ECO:0000313" key="4">
    <source>
        <dbReference type="EMBL" id="SFT08683.1"/>
    </source>
</evidence>
<evidence type="ECO:0000259" key="3">
    <source>
        <dbReference type="Pfam" id="PF16656"/>
    </source>
</evidence>
<gene>
    <name evidence="4" type="ORF">SAMN05660206_11170</name>
</gene>
<name>A0A1I6V4T6_9SPHI</name>
<dbReference type="InterPro" id="IPR008963">
    <property type="entry name" value="Purple_acid_Pase-like_N"/>
</dbReference>
<dbReference type="SUPFAM" id="SSF56300">
    <property type="entry name" value="Metallo-dependent phosphatases"/>
    <property type="match status" value="1"/>
</dbReference>
<dbReference type="InterPro" id="IPR039331">
    <property type="entry name" value="PAPs-like"/>
</dbReference>
<evidence type="ECO:0000313" key="5">
    <source>
        <dbReference type="Proteomes" id="UP000198785"/>
    </source>
</evidence>
<dbReference type="AlphaFoldDB" id="A0A1I6V4T6"/>
<dbReference type="SUPFAM" id="SSF49363">
    <property type="entry name" value="Purple acid phosphatase, N-terminal domain"/>
    <property type="match status" value="1"/>
</dbReference>
<evidence type="ECO:0000256" key="1">
    <source>
        <dbReference type="ARBA" id="ARBA00022729"/>
    </source>
</evidence>
<reference evidence="4 5" key="1">
    <citation type="submission" date="2016-10" db="EMBL/GenBank/DDBJ databases">
        <authorList>
            <person name="de Groot N.N."/>
        </authorList>
    </citation>
    <scope>NUCLEOTIDE SEQUENCE [LARGE SCALE GENOMIC DNA]</scope>
    <source>
        <strain evidence="4 5">DSM 22789</strain>
    </source>
</reference>
<dbReference type="InterPro" id="IPR029052">
    <property type="entry name" value="Metallo-depent_PP-like"/>
</dbReference>
<dbReference type="PANTHER" id="PTHR22953:SF153">
    <property type="entry name" value="PURPLE ACID PHOSPHATASE"/>
    <property type="match status" value="1"/>
</dbReference>
<dbReference type="STRING" id="683125.SAMN05660206_11170"/>
<dbReference type="Pfam" id="PF16656">
    <property type="entry name" value="Pur_ac_phosph_N"/>
    <property type="match status" value="1"/>
</dbReference>
<dbReference type="InterPro" id="IPR004843">
    <property type="entry name" value="Calcineurin-like_PHP"/>
</dbReference>
<evidence type="ECO:0000259" key="2">
    <source>
        <dbReference type="Pfam" id="PF00149"/>
    </source>
</evidence>
<dbReference type="Pfam" id="PF00149">
    <property type="entry name" value="Metallophos"/>
    <property type="match status" value="1"/>
</dbReference>
<organism evidence="4 5">
    <name type="scientific">Sphingobacterium wenxiniae</name>
    <dbReference type="NCBI Taxonomy" id="683125"/>
    <lineage>
        <taxon>Bacteria</taxon>
        <taxon>Pseudomonadati</taxon>
        <taxon>Bacteroidota</taxon>
        <taxon>Sphingobacteriia</taxon>
        <taxon>Sphingobacteriales</taxon>
        <taxon>Sphingobacteriaceae</taxon>
        <taxon>Sphingobacterium</taxon>
    </lineage>
</organism>
<dbReference type="EMBL" id="FOZZ01000011">
    <property type="protein sequence ID" value="SFT08683.1"/>
    <property type="molecule type" value="Genomic_DNA"/>
</dbReference>
<keyword evidence="5" id="KW-1185">Reference proteome</keyword>
<dbReference type="Gene3D" id="2.60.40.380">
    <property type="entry name" value="Purple acid phosphatase-like, N-terminal"/>
    <property type="match status" value="1"/>
</dbReference>
<accession>A0A1I6V4T6</accession>